<dbReference type="EMBL" id="JABEZW010229474">
    <property type="protein sequence ID" value="MBA0789448.1"/>
    <property type="molecule type" value="Genomic_DNA"/>
</dbReference>
<keyword evidence="2" id="KW-1185">Reference proteome</keyword>
<accession>A0A7J9FWA3</accession>
<protein>
    <recommendedName>
        <fullName evidence="3">RNase H type-1 domain-containing protein</fullName>
    </recommendedName>
</protein>
<gene>
    <name evidence="1" type="ORF">Gotri_028188</name>
</gene>
<reference evidence="1 2" key="1">
    <citation type="journal article" date="2019" name="Genome Biol. Evol.">
        <title>Insights into the evolution of the New World diploid cottons (Gossypium, subgenus Houzingenia) based on genome sequencing.</title>
        <authorList>
            <person name="Grover C.E."/>
            <person name="Arick M.A. 2nd"/>
            <person name="Thrash A."/>
            <person name="Conover J.L."/>
            <person name="Sanders W.S."/>
            <person name="Peterson D.G."/>
            <person name="Frelichowski J.E."/>
            <person name="Scheffler J.A."/>
            <person name="Scheffler B.E."/>
            <person name="Wendel J.F."/>
        </authorList>
    </citation>
    <scope>NUCLEOTIDE SEQUENCE [LARGE SCALE GENOMIC DNA]</scope>
    <source>
        <strain evidence="1">8</strain>
        <tissue evidence="1">Leaf</tissue>
    </source>
</reference>
<organism evidence="1 2">
    <name type="scientific">Gossypium trilobum</name>
    <dbReference type="NCBI Taxonomy" id="34281"/>
    <lineage>
        <taxon>Eukaryota</taxon>
        <taxon>Viridiplantae</taxon>
        <taxon>Streptophyta</taxon>
        <taxon>Embryophyta</taxon>
        <taxon>Tracheophyta</taxon>
        <taxon>Spermatophyta</taxon>
        <taxon>Magnoliopsida</taxon>
        <taxon>eudicotyledons</taxon>
        <taxon>Gunneridae</taxon>
        <taxon>Pentapetalae</taxon>
        <taxon>rosids</taxon>
        <taxon>malvids</taxon>
        <taxon>Malvales</taxon>
        <taxon>Malvaceae</taxon>
        <taxon>Malvoideae</taxon>
        <taxon>Gossypium</taxon>
    </lineage>
</organism>
<name>A0A7J9FWA3_9ROSI</name>
<evidence type="ECO:0008006" key="3">
    <source>
        <dbReference type="Google" id="ProtNLM"/>
    </source>
</evidence>
<evidence type="ECO:0000313" key="1">
    <source>
        <dbReference type="EMBL" id="MBA0789448.1"/>
    </source>
</evidence>
<dbReference type="Proteomes" id="UP000593568">
    <property type="component" value="Unassembled WGS sequence"/>
</dbReference>
<proteinExistence type="predicted"/>
<comment type="caution">
    <text evidence="1">The sequence shown here is derived from an EMBL/GenBank/DDBJ whole genome shotgun (WGS) entry which is preliminary data.</text>
</comment>
<evidence type="ECO:0000313" key="2">
    <source>
        <dbReference type="Proteomes" id="UP000593568"/>
    </source>
</evidence>
<dbReference type="AlphaFoldDB" id="A0A7J9FWA3"/>
<sequence length="77" mass="8304">MGSGVVVNNHAADAFLAEALACLQALDFSIEMGFREHTNRESNAVAHKLAQIGFNFGSPQFWVENVPGEATGLVERD</sequence>